<reference evidence="1 2" key="1">
    <citation type="submission" date="2021-06" db="EMBL/GenBank/DDBJ databases">
        <authorList>
            <person name="Palmer J.M."/>
        </authorList>
    </citation>
    <scope>NUCLEOTIDE SEQUENCE [LARGE SCALE GENOMIC DNA]</scope>
    <source>
        <strain evidence="2">if_2019</strain>
        <tissue evidence="1">Muscle</tissue>
    </source>
</reference>
<accession>A0ABV0TMR0</accession>
<organism evidence="1 2">
    <name type="scientific">Ilyodon furcidens</name>
    <name type="common">goldbreast splitfin</name>
    <dbReference type="NCBI Taxonomy" id="33524"/>
    <lineage>
        <taxon>Eukaryota</taxon>
        <taxon>Metazoa</taxon>
        <taxon>Chordata</taxon>
        <taxon>Craniata</taxon>
        <taxon>Vertebrata</taxon>
        <taxon>Euteleostomi</taxon>
        <taxon>Actinopterygii</taxon>
        <taxon>Neopterygii</taxon>
        <taxon>Teleostei</taxon>
        <taxon>Neoteleostei</taxon>
        <taxon>Acanthomorphata</taxon>
        <taxon>Ovalentaria</taxon>
        <taxon>Atherinomorphae</taxon>
        <taxon>Cyprinodontiformes</taxon>
        <taxon>Goodeidae</taxon>
        <taxon>Ilyodon</taxon>
    </lineage>
</organism>
<comment type="caution">
    <text evidence="1">The sequence shown here is derived from an EMBL/GenBank/DDBJ whole genome shotgun (WGS) entry which is preliminary data.</text>
</comment>
<dbReference type="Proteomes" id="UP001482620">
    <property type="component" value="Unassembled WGS sequence"/>
</dbReference>
<gene>
    <name evidence="1" type="ORF">ILYODFUR_016059</name>
</gene>
<sequence>MHLSHPFTPVQCSSSPLNNKRYSQVSDQQHAPLYTLSRTIKVNSCSLRFDIHGYNSVLSRCCLQGIIARQGEEVQESRERAAAPKDSLEIFFTSVKESSKAGIEDMLCDDAVLAVHTCLSAELSGSLA</sequence>
<dbReference type="EMBL" id="JAHRIQ010036199">
    <property type="protein sequence ID" value="MEQ2232883.1"/>
    <property type="molecule type" value="Genomic_DNA"/>
</dbReference>
<evidence type="ECO:0000313" key="2">
    <source>
        <dbReference type="Proteomes" id="UP001482620"/>
    </source>
</evidence>
<protein>
    <submittedName>
        <fullName evidence="1">Uncharacterized protein</fullName>
    </submittedName>
</protein>
<name>A0ABV0TMR0_9TELE</name>
<evidence type="ECO:0000313" key="1">
    <source>
        <dbReference type="EMBL" id="MEQ2232883.1"/>
    </source>
</evidence>
<proteinExistence type="predicted"/>
<keyword evidence="2" id="KW-1185">Reference proteome</keyword>